<feature type="signal peptide" evidence="3">
    <location>
        <begin position="1"/>
        <end position="27"/>
    </location>
</feature>
<feature type="region of interest" description="Disordered" evidence="1">
    <location>
        <begin position="540"/>
        <end position="565"/>
    </location>
</feature>
<dbReference type="EMBL" id="FOEF01000038">
    <property type="protein sequence ID" value="SEP54152.1"/>
    <property type="molecule type" value="Genomic_DNA"/>
</dbReference>
<keyword evidence="2" id="KW-1133">Transmembrane helix</keyword>
<feature type="region of interest" description="Disordered" evidence="1">
    <location>
        <begin position="29"/>
        <end position="52"/>
    </location>
</feature>
<feature type="transmembrane region" description="Helical" evidence="2">
    <location>
        <begin position="511"/>
        <end position="529"/>
    </location>
</feature>
<feature type="chain" id="PRO_5011657585" evidence="3">
    <location>
        <begin position="28"/>
        <end position="565"/>
    </location>
</feature>
<protein>
    <submittedName>
        <fullName evidence="4">Uncharacterized protein</fullName>
    </submittedName>
</protein>
<dbReference type="OrthoDB" id="3676216at2"/>
<organism evidence="4 5">
    <name type="scientific">Amycolatopsis saalfeldensis</name>
    <dbReference type="NCBI Taxonomy" id="394193"/>
    <lineage>
        <taxon>Bacteria</taxon>
        <taxon>Bacillati</taxon>
        <taxon>Actinomycetota</taxon>
        <taxon>Actinomycetes</taxon>
        <taxon>Pseudonocardiales</taxon>
        <taxon>Pseudonocardiaceae</taxon>
        <taxon>Amycolatopsis</taxon>
    </lineage>
</organism>
<dbReference type="RefSeq" id="WP_091629264.1">
    <property type="nucleotide sequence ID" value="NZ_FOEF01000038.1"/>
</dbReference>
<evidence type="ECO:0000313" key="4">
    <source>
        <dbReference type="EMBL" id="SEP54152.1"/>
    </source>
</evidence>
<accession>A0A1H8YQ39</accession>
<evidence type="ECO:0000256" key="1">
    <source>
        <dbReference type="SAM" id="MobiDB-lite"/>
    </source>
</evidence>
<feature type="compositionally biased region" description="Basic and acidic residues" evidence="1">
    <location>
        <begin position="552"/>
        <end position="565"/>
    </location>
</feature>
<dbReference type="Proteomes" id="UP000198582">
    <property type="component" value="Unassembled WGS sequence"/>
</dbReference>
<evidence type="ECO:0000313" key="5">
    <source>
        <dbReference type="Proteomes" id="UP000198582"/>
    </source>
</evidence>
<evidence type="ECO:0000256" key="2">
    <source>
        <dbReference type="SAM" id="Phobius"/>
    </source>
</evidence>
<keyword evidence="2" id="KW-0472">Membrane</keyword>
<proteinExistence type="predicted"/>
<dbReference type="AlphaFoldDB" id="A0A1H8YQ39"/>
<dbReference type="STRING" id="394193.SAMN04489732_1385"/>
<reference evidence="4 5" key="1">
    <citation type="submission" date="2016-10" db="EMBL/GenBank/DDBJ databases">
        <authorList>
            <person name="de Groot N.N."/>
        </authorList>
    </citation>
    <scope>NUCLEOTIDE SEQUENCE [LARGE SCALE GENOMIC DNA]</scope>
    <source>
        <strain evidence="4 5">DSM 44993</strain>
    </source>
</reference>
<keyword evidence="3" id="KW-0732">Signal</keyword>
<feature type="compositionally biased region" description="Pro residues" evidence="1">
    <location>
        <begin position="33"/>
        <end position="47"/>
    </location>
</feature>
<keyword evidence="2" id="KW-0812">Transmembrane</keyword>
<gene>
    <name evidence="4" type="ORF">SAMN04489732_1385</name>
</gene>
<keyword evidence="5" id="KW-1185">Reference proteome</keyword>
<sequence>MRRRLPRAVALPAAAALLLLTAGPAAAQEIPTTPIPQPGNPNQPPASAPIGPQPLGHAVGDAGTALGVLRLLPNAVTTQTILPGFGQTLPKQSAFEAGMGLSSASANSESYLSYERSIAQASPFGIAVGGQAPQTPGSIVQTALPDNPKETSGGINAPSNPLLNIGVLNGTAHARWSDSLGPCVDTIADASTSVASLSLLNVIPSLPQIPLLGNGGLSLPQNTKLAQGFDPASGLQSLGGLLSGGGQTAAGGAGSLLSLPNTLSSRSQVRLVDMPGSKNKAVESTSTLQAADIDILKGTPLELSIKVASQPTLKVTSTGDEKTSKVDYTAPVLTITAGGKTLYTLDAAHPTKDIPIGLPLSGLSDQFGALNNIPVVGGLVSTATKGIQQVGTTAGTVLDLGVLRLSIAGLEQKGAEATTPFKGYQLGASARLFDLQVLPTKNLKDLLPAGAGDNLPSSLAQLSLGETIARAYAPTGGVVCGSTSPPPAGGAQPQGPTKNLAYTGAYDTVPLFWVGTAMLLMGVVMVAAFPSRRRLPGLVTLHPAPGTSPEPDEPKPFKPSPRPRE</sequence>
<evidence type="ECO:0000256" key="3">
    <source>
        <dbReference type="SAM" id="SignalP"/>
    </source>
</evidence>
<name>A0A1H8YQ39_9PSEU</name>